<evidence type="ECO:0000256" key="1">
    <source>
        <dbReference type="SAM" id="Coils"/>
    </source>
</evidence>
<keyword evidence="1" id="KW-0175">Coiled coil</keyword>
<feature type="region of interest" description="Disordered" evidence="2">
    <location>
        <begin position="955"/>
        <end position="976"/>
    </location>
</feature>
<dbReference type="AlphaFoldDB" id="A0AAW0JWE0"/>
<keyword evidence="4" id="KW-0347">Helicase</keyword>
<keyword evidence="5" id="KW-1185">Reference proteome</keyword>
<keyword evidence="4" id="KW-0547">Nucleotide-binding</keyword>
<feature type="coiled-coil region" evidence="1">
    <location>
        <begin position="1111"/>
        <end position="1146"/>
    </location>
</feature>
<dbReference type="InterPro" id="IPR056882">
    <property type="entry name" value="MOM1_dom"/>
</dbReference>
<feature type="coiled-coil region" evidence="1">
    <location>
        <begin position="517"/>
        <end position="551"/>
    </location>
</feature>
<dbReference type="InterPro" id="IPR039322">
    <property type="entry name" value="MOM1"/>
</dbReference>
<feature type="region of interest" description="Disordered" evidence="2">
    <location>
        <begin position="715"/>
        <end position="738"/>
    </location>
</feature>
<evidence type="ECO:0000256" key="2">
    <source>
        <dbReference type="SAM" id="MobiDB-lite"/>
    </source>
</evidence>
<organism evidence="4 5">
    <name type="scientific">Quercus suber</name>
    <name type="common">Cork oak</name>
    <dbReference type="NCBI Taxonomy" id="58331"/>
    <lineage>
        <taxon>Eukaryota</taxon>
        <taxon>Viridiplantae</taxon>
        <taxon>Streptophyta</taxon>
        <taxon>Embryophyta</taxon>
        <taxon>Tracheophyta</taxon>
        <taxon>Spermatophyta</taxon>
        <taxon>Magnoliopsida</taxon>
        <taxon>eudicotyledons</taxon>
        <taxon>Gunneridae</taxon>
        <taxon>Pentapetalae</taxon>
        <taxon>rosids</taxon>
        <taxon>fabids</taxon>
        <taxon>Fagales</taxon>
        <taxon>Fagaceae</taxon>
        <taxon>Quercus</taxon>
    </lineage>
</organism>
<reference evidence="4 5" key="1">
    <citation type="journal article" date="2018" name="Sci. Data">
        <title>The draft genome sequence of cork oak.</title>
        <authorList>
            <person name="Ramos A.M."/>
            <person name="Usie A."/>
            <person name="Barbosa P."/>
            <person name="Barros P.M."/>
            <person name="Capote T."/>
            <person name="Chaves I."/>
            <person name="Simoes F."/>
            <person name="Abreu I."/>
            <person name="Carrasquinho I."/>
            <person name="Faro C."/>
            <person name="Guimaraes J.B."/>
            <person name="Mendonca D."/>
            <person name="Nobrega F."/>
            <person name="Rodrigues L."/>
            <person name="Saibo N.J.M."/>
            <person name="Varela M.C."/>
            <person name="Egas C."/>
            <person name="Matos J."/>
            <person name="Miguel C.M."/>
            <person name="Oliveira M.M."/>
            <person name="Ricardo C.P."/>
            <person name="Goncalves S."/>
        </authorList>
    </citation>
    <scope>NUCLEOTIDE SEQUENCE [LARGE SCALE GENOMIC DNA]</scope>
    <source>
        <strain evidence="5">cv. HL8</strain>
    </source>
</reference>
<evidence type="ECO:0000259" key="3">
    <source>
        <dbReference type="Pfam" id="PF25029"/>
    </source>
</evidence>
<dbReference type="EMBL" id="PKMF04000451">
    <property type="protein sequence ID" value="KAK7831082.1"/>
    <property type="molecule type" value="Genomic_DNA"/>
</dbReference>
<sequence>MVRARVAKKGWSERGFVEVAIGGSGRDTIGDILDDFLRQRFGAESYERVEMGVIRSKKEAAMNMFNNKECGSMSSPLPGELIVPPSDESQPHIFWAKLLEGKNPPWKYRVGSSQRNRKRVQHIDELPRRSEVDSEEVVKKRKKVVNSNVDPPFLKCRPEERTNAGDKEGEHILSQSARGSTALVNDNLHANHAPTSSWLANSISELPEGNMSESEERRKLHDAQKILHLLLKPQIKQLCQILQLTEDVKDMVEKFLEYVMTNHHVNGEPETILQAFQISLPSDLGLHKVPGFYFQPKIFPTTTILSPRNNDQTLPFATAELSSLLKHKIDHKESLALAKQHLNFDCKKEEVDYVYSLLRCLKKMFLCRTGIFKVSDYPNVCELSSKGVTDDHSHARLSRSMTSSPQKVNGEVEALSLHQEFSDKQVLSQLGSVPEFRFALKDITKSIKEIQKKCNKQLMKVSQKQEEEKNEIKRTYEEEKSLLEKKHRMESTIFRTCLQSNISLRADKLKILDNEHVNKLEVLAQQLEIRLKTLEDMHQAARNKLAEREARWVEDVKSWAQVELMGKTCSNGPECGVKCLQTTEQVTVHAGPKNVAPVSGNLSEECIPRETAPSLPGHGLGFIELPENVPDKAVACSSAVETLAPLHRPGTANDESNTISSESVSVMGFVNCNGTGTSGDVQAKVGSINPCTKECNRDGATSSMPDDEVLLEVPETVSSSDGTKKVVPSSSEEGRDTLSVPHGEVLMGIRDNSTEFPEKVLSLNLSSTEQIPDEATLSVPGTEVLLKVPETHNSNDGLQNVVSVDGSSLPTEGVPFGVPETVSSNDGLENFLSVTPLSSDEQILDRASLSMPNGEVQLESAASKALEFDNTNNHNDGAYAVASDNFIRVDQQDGVDNTISQNSHSQMLSLVNSPSVQPMTTLDQGSPVPFEQALQDECTPISTSAQFPVRDAPANEMQNTSQQVESSVSNRDEAVPSNRLNHEAATTEPLTQIQLLSPADSHTGNNVDLPSTGGIEPRLSSGAPTSNQLAQTPTQAVENPVELSSQAVSQPSTSYASHLPIDAPMVGLGTHLSDTRMMPTTEISNPPIPNAAPVASSMSLLLYPDPLQYEFERIRKETDQAENSHKDAKLQLKSDCEKEIEELSAQIRLKYDMKIQEVESEFLLKKKELDANRNKVLMNKILAEAFRSKCMDLRVPGPSGMPRGM</sequence>
<name>A0AAW0JWE0_QUESU</name>
<feature type="coiled-coil region" evidence="1">
    <location>
        <begin position="447"/>
        <end position="486"/>
    </location>
</feature>
<dbReference type="GO" id="GO:0031507">
    <property type="term" value="P:heterochromatin formation"/>
    <property type="evidence" value="ECO:0007669"/>
    <property type="project" value="InterPro"/>
</dbReference>
<evidence type="ECO:0000313" key="5">
    <source>
        <dbReference type="Proteomes" id="UP000237347"/>
    </source>
</evidence>
<dbReference type="Pfam" id="PF25029">
    <property type="entry name" value="MOM1"/>
    <property type="match status" value="2"/>
</dbReference>
<keyword evidence="4" id="KW-0378">Hydrolase</keyword>
<dbReference type="GO" id="GO:0004386">
    <property type="term" value="F:helicase activity"/>
    <property type="evidence" value="ECO:0007669"/>
    <property type="project" value="UniProtKB-KW"/>
</dbReference>
<gene>
    <name evidence="4" type="primary">MOM1_2</name>
    <name evidence="4" type="ORF">CFP56_027650</name>
</gene>
<dbReference type="PANTHER" id="PTHR35116:SF2">
    <property type="entry name" value="ATP-DEPENDENT HELICASE FAMILY PROTEIN-RELATED"/>
    <property type="match status" value="1"/>
</dbReference>
<dbReference type="Proteomes" id="UP000237347">
    <property type="component" value="Unassembled WGS sequence"/>
</dbReference>
<accession>A0AAW0JWE0</accession>
<protein>
    <submittedName>
        <fullName evidence="4">Helicase protein mom1</fullName>
    </submittedName>
</protein>
<keyword evidence="4" id="KW-0067">ATP-binding</keyword>
<feature type="compositionally biased region" description="Polar residues" evidence="2">
    <location>
        <begin position="1022"/>
        <end position="1049"/>
    </location>
</feature>
<proteinExistence type="predicted"/>
<feature type="domain" description="MOM1 alpha-helical" evidence="3">
    <location>
        <begin position="322"/>
        <end position="382"/>
    </location>
</feature>
<feature type="compositionally biased region" description="Polar residues" evidence="2">
    <location>
        <begin position="998"/>
        <end position="1009"/>
    </location>
</feature>
<evidence type="ECO:0000313" key="4">
    <source>
        <dbReference type="EMBL" id="KAK7831082.1"/>
    </source>
</evidence>
<feature type="domain" description="MOM1 alpha-helical" evidence="3">
    <location>
        <begin position="221"/>
        <end position="280"/>
    </location>
</feature>
<feature type="region of interest" description="Disordered" evidence="2">
    <location>
        <begin position="998"/>
        <end position="1049"/>
    </location>
</feature>
<dbReference type="PANTHER" id="PTHR35116">
    <property type="entry name" value="HELICASE PROTEIN MOM1"/>
    <property type="match status" value="1"/>
</dbReference>
<comment type="caution">
    <text evidence="4">The sequence shown here is derived from an EMBL/GenBank/DDBJ whole genome shotgun (WGS) entry which is preliminary data.</text>
</comment>
<feature type="compositionally biased region" description="Polar residues" evidence="2">
    <location>
        <begin position="956"/>
        <end position="969"/>
    </location>
</feature>
<dbReference type="Gene3D" id="6.10.250.1310">
    <property type="match status" value="1"/>
</dbReference>